<dbReference type="GeneID" id="108014518"/>
<name>A0ABM4TPS6_DROSZ</name>
<proteinExistence type="predicted"/>
<reference evidence="2" key="1">
    <citation type="submission" date="2025-08" db="UniProtKB">
        <authorList>
            <consortium name="RefSeq"/>
        </authorList>
    </citation>
    <scope>IDENTIFICATION</scope>
</reference>
<evidence type="ECO:0000313" key="1">
    <source>
        <dbReference type="Proteomes" id="UP001652628"/>
    </source>
</evidence>
<dbReference type="InterPro" id="IPR032675">
    <property type="entry name" value="LRR_dom_sf"/>
</dbReference>
<organism evidence="1 2">
    <name type="scientific">Drosophila suzukii</name>
    <name type="common">Spotted-wing drosophila fruit fly</name>
    <dbReference type="NCBI Taxonomy" id="28584"/>
    <lineage>
        <taxon>Eukaryota</taxon>
        <taxon>Metazoa</taxon>
        <taxon>Ecdysozoa</taxon>
        <taxon>Arthropoda</taxon>
        <taxon>Hexapoda</taxon>
        <taxon>Insecta</taxon>
        <taxon>Pterygota</taxon>
        <taxon>Neoptera</taxon>
        <taxon>Endopterygota</taxon>
        <taxon>Diptera</taxon>
        <taxon>Brachycera</taxon>
        <taxon>Muscomorpha</taxon>
        <taxon>Ephydroidea</taxon>
        <taxon>Drosophilidae</taxon>
        <taxon>Drosophila</taxon>
        <taxon>Sophophora</taxon>
    </lineage>
</organism>
<keyword evidence="1" id="KW-1185">Reference proteome</keyword>
<dbReference type="Proteomes" id="UP001652628">
    <property type="component" value="Chromosome 3"/>
</dbReference>
<gene>
    <name evidence="2" type="primary">LOC108014518</name>
</gene>
<dbReference type="RefSeq" id="XP_070851969.1">
    <property type="nucleotide sequence ID" value="XM_070995868.1"/>
</dbReference>
<protein>
    <submittedName>
        <fullName evidence="2">Uncharacterized protein isoform X1</fullName>
    </submittedName>
</protein>
<dbReference type="SUPFAM" id="SSF52047">
    <property type="entry name" value="RNI-like"/>
    <property type="match status" value="1"/>
</dbReference>
<dbReference type="Gene3D" id="3.80.10.10">
    <property type="entry name" value="Ribonuclease Inhibitor"/>
    <property type="match status" value="2"/>
</dbReference>
<sequence>MKKVLGKRENIQILSLNSYCINEIFRQIKMSCASSLILDDMLKYSDLIHFVISSELFTKAFKEWSPELYNKLCIENTFLNRSPYIQIDFSNVYAHMLRLSINEKKLFWRNFLNPVKENDKLESVMLVYEPISYYPEHLERFDDLINCLRNKDQLRELFVRLKGYSLESVPQISSLETLIVDARMGANILDQFCSLNPNLRKLILVNNEFYGRLSDIVPHCNQLEYLSFAMKQGVDAAEYKALAKLPRLNELILLGEHEEGSLVKLFHDLKERKVQRISIPETHVSDEEAIALASITSLISLKCCLRNDSIYADLPLTGFLTDICILRHPNQYDPEMNNKKEIGRMKVTYGARTISNEIPDAHYQAMQTNNSKLMIKAFDQDFAHAFRFRYEGAYNARVLLDNMKLSSESSMCFIEKIVLYQNDPIPNEDIPIIASVPTLTTIRCSFAQIEQMIAVKTQQLATITETEKRVDRIRTEHFEIRLVHSHESVTLILDFFGKCKENYARFLAPLANLRNLNRLEIKGKFTSGSLVTLFKGFTTLATHTLQELKAVFLDPEELEEVIKIGSLRILKSGFFCSKNIDKIAQLNNLEELNLTVHPQGSLEKLFKLLGSKKSQVLKSLIIEGTKLTSQEVVELAGLESVENLQLGLPEVQNWKQSPEGTTDNLDVFYCQKCRLPPDASPYIEHQTYVHTLNSVSDKEALTAKTHFITKLYGNLTPGNLQLLANLSNLEKLSVYLDYNPQAVENLLRTLALLSPKKLRKLSFATQNFKLLSFFENLQSLESVVYHTKDIEFTAHLRNLTDLQIYNPLDIPLWELLKELKVLLNLQCLLLDNADLEFLDIVEVTKMNWLKRLRLGLADKKFVFMLIPLKDLEVLEITSTHYAAKDEGNFIVSFVLTCKNIRSISLYRYYDYLKRDYVNGILNTIKLFRDPSKHPPFKLRGVWCDFKRLSQLDKYNVEYLELERLDNSNQNEEFDEDTDDEVL</sequence>
<accession>A0ABM4TPS6</accession>
<evidence type="ECO:0000313" key="2">
    <source>
        <dbReference type="RefSeq" id="XP_070851969.1"/>
    </source>
</evidence>
<dbReference type="SUPFAM" id="SSF52058">
    <property type="entry name" value="L domain-like"/>
    <property type="match status" value="1"/>
</dbReference>